<dbReference type="Gene3D" id="2.80.10.50">
    <property type="match status" value="1"/>
</dbReference>
<keyword evidence="5" id="KW-1185">Reference proteome</keyword>
<evidence type="ECO:0000256" key="1">
    <source>
        <dbReference type="SAM" id="MobiDB-lite"/>
    </source>
</evidence>
<organism evidence="4 5">
    <name type="scientific">Ceriporiopsis subvermispora (strain B)</name>
    <name type="common">White-rot fungus</name>
    <name type="synonym">Gelatoporia subvermispora</name>
    <dbReference type="NCBI Taxonomy" id="914234"/>
    <lineage>
        <taxon>Eukaryota</taxon>
        <taxon>Fungi</taxon>
        <taxon>Dikarya</taxon>
        <taxon>Basidiomycota</taxon>
        <taxon>Agaricomycotina</taxon>
        <taxon>Agaricomycetes</taxon>
        <taxon>Polyporales</taxon>
        <taxon>Gelatoporiaceae</taxon>
        <taxon>Gelatoporia</taxon>
    </lineage>
</organism>
<dbReference type="InterPro" id="IPR035992">
    <property type="entry name" value="Ricin_B-like_lectins"/>
</dbReference>
<dbReference type="EMBL" id="KB445800">
    <property type="protein sequence ID" value="EMD35459.1"/>
    <property type="molecule type" value="Genomic_DNA"/>
</dbReference>
<keyword evidence="2" id="KW-1133">Transmembrane helix</keyword>
<evidence type="ECO:0000313" key="5">
    <source>
        <dbReference type="Proteomes" id="UP000016930"/>
    </source>
</evidence>
<reference evidence="4 5" key="1">
    <citation type="journal article" date="2012" name="Proc. Natl. Acad. Sci. U.S.A.">
        <title>Comparative genomics of Ceriporiopsis subvermispora and Phanerochaete chrysosporium provide insight into selective ligninolysis.</title>
        <authorList>
            <person name="Fernandez-Fueyo E."/>
            <person name="Ruiz-Duenas F.J."/>
            <person name="Ferreira P."/>
            <person name="Floudas D."/>
            <person name="Hibbett D.S."/>
            <person name="Canessa P."/>
            <person name="Larrondo L.F."/>
            <person name="James T.Y."/>
            <person name="Seelenfreund D."/>
            <person name="Lobos S."/>
            <person name="Polanco R."/>
            <person name="Tello M."/>
            <person name="Honda Y."/>
            <person name="Watanabe T."/>
            <person name="Watanabe T."/>
            <person name="Ryu J.S."/>
            <person name="Kubicek C.P."/>
            <person name="Schmoll M."/>
            <person name="Gaskell J."/>
            <person name="Hammel K.E."/>
            <person name="St John F.J."/>
            <person name="Vanden Wymelenberg A."/>
            <person name="Sabat G."/>
            <person name="Splinter BonDurant S."/>
            <person name="Syed K."/>
            <person name="Yadav J.S."/>
            <person name="Doddapaneni H."/>
            <person name="Subramanian V."/>
            <person name="Lavin J.L."/>
            <person name="Oguiza J.A."/>
            <person name="Perez G."/>
            <person name="Pisabarro A.G."/>
            <person name="Ramirez L."/>
            <person name="Santoyo F."/>
            <person name="Master E."/>
            <person name="Coutinho P.M."/>
            <person name="Henrissat B."/>
            <person name="Lombard V."/>
            <person name="Magnuson J.K."/>
            <person name="Kuees U."/>
            <person name="Hori C."/>
            <person name="Igarashi K."/>
            <person name="Samejima M."/>
            <person name="Held B.W."/>
            <person name="Barry K.W."/>
            <person name="LaButti K.M."/>
            <person name="Lapidus A."/>
            <person name="Lindquist E.A."/>
            <person name="Lucas S.M."/>
            <person name="Riley R."/>
            <person name="Salamov A.A."/>
            <person name="Hoffmeister D."/>
            <person name="Schwenk D."/>
            <person name="Hadar Y."/>
            <person name="Yarden O."/>
            <person name="de Vries R.P."/>
            <person name="Wiebenga A."/>
            <person name="Stenlid J."/>
            <person name="Eastwood D."/>
            <person name="Grigoriev I.V."/>
            <person name="Berka R.M."/>
            <person name="Blanchette R.A."/>
            <person name="Kersten P."/>
            <person name="Martinez A.T."/>
            <person name="Vicuna R."/>
            <person name="Cullen D."/>
        </authorList>
    </citation>
    <scope>NUCLEOTIDE SEQUENCE [LARGE SCALE GENOMIC DNA]</scope>
    <source>
        <strain evidence="4 5">B</strain>
    </source>
</reference>
<sequence>MSSAVPPDGTYSVEAQQQGTCLELTNGAAGTALTTWSCSGSQSQQWQLQCNSGALTCAISNVQYPSLYAIPPASPLGANIESGSQPFGWAVQTMNGGYLFCQDTTLANGWFVENDSSANDTNVGIGFFDTLFHNPVWMLNPADSSSQNSAPPETTPTPSPTASNSMTSIDSGASVTPVSSPNTTSAAPSPSISLTNPAIGPIDTTSGASVANFSLPQLSSTSHNTDTVTSSSIDNKGASALKSPTTSTVSDGSAAGSTAKPSGIDSSGSHSSVNVGEIVGMVICIVMTALLVFASLSWKRGWFCFHKRRGWKASITPFPPGFEGASTEHISQVPMSSHEGYPTTLEIGDISFSGETELPSYEESRTTWDLPRRLETGNVYKHR</sequence>
<dbReference type="AlphaFoldDB" id="M2PHE7"/>
<evidence type="ECO:0000259" key="3">
    <source>
        <dbReference type="Pfam" id="PF14200"/>
    </source>
</evidence>
<evidence type="ECO:0000256" key="2">
    <source>
        <dbReference type="SAM" id="Phobius"/>
    </source>
</evidence>
<dbReference type="Proteomes" id="UP000016930">
    <property type="component" value="Unassembled WGS sequence"/>
</dbReference>
<dbReference type="SUPFAM" id="SSF50370">
    <property type="entry name" value="Ricin B-like lectins"/>
    <property type="match status" value="1"/>
</dbReference>
<evidence type="ECO:0000313" key="4">
    <source>
        <dbReference type="EMBL" id="EMD35459.1"/>
    </source>
</evidence>
<keyword evidence="2" id="KW-0812">Transmembrane</keyword>
<name>M2PHE7_CERS8</name>
<feature type="transmembrane region" description="Helical" evidence="2">
    <location>
        <begin position="278"/>
        <end position="298"/>
    </location>
</feature>
<dbReference type="PROSITE" id="PS50231">
    <property type="entry name" value="RICIN_B_LECTIN"/>
    <property type="match status" value="1"/>
</dbReference>
<dbReference type="InterPro" id="IPR000772">
    <property type="entry name" value="Ricin_B_lectin"/>
</dbReference>
<feature type="compositionally biased region" description="Low complexity" evidence="1">
    <location>
        <begin position="160"/>
        <end position="191"/>
    </location>
</feature>
<gene>
    <name evidence="4" type="ORF">CERSUDRAFT_96576</name>
</gene>
<feature type="region of interest" description="Disordered" evidence="1">
    <location>
        <begin position="142"/>
        <end position="200"/>
    </location>
</feature>
<dbReference type="HOGENOM" id="CLU_725630_0_0_1"/>
<feature type="compositionally biased region" description="Polar residues" evidence="1">
    <location>
        <begin position="242"/>
        <end position="260"/>
    </location>
</feature>
<feature type="compositionally biased region" description="Polar residues" evidence="1">
    <location>
        <begin position="219"/>
        <end position="234"/>
    </location>
</feature>
<dbReference type="CDD" id="cd00161">
    <property type="entry name" value="beta-trefoil_Ricin-like"/>
    <property type="match status" value="1"/>
</dbReference>
<dbReference type="Pfam" id="PF14200">
    <property type="entry name" value="RicinB_lectin_2"/>
    <property type="match status" value="1"/>
</dbReference>
<feature type="region of interest" description="Disordered" evidence="1">
    <location>
        <begin position="219"/>
        <end position="270"/>
    </location>
</feature>
<proteinExistence type="predicted"/>
<accession>M2PHE7</accession>
<feature type="domain" description="Ricin B lectin" evidence="3">
    <location>
        <begin position="8"/>
        <end position="65"/>
    </location>
</feature>
<protein>
    <recommendedName>
        <fullName evidence="3">Ricin B lectin domain-containing protein</fullName>
    </recommendedName>
</protein>
<keyword evidence="2" id="KW-0472">Membrane</keyword>